<dbReference type="EMBL" id="SJPT01000005">
    <property type="protein sequence ID" value="TWU22289.1"/>
    <property type="molecule type" value="Genomic_DNA"/>
</dbReference>
<dbReference type="OrthoDB" id="9804747at2"/>
<reference evidence="4 5" key="1">
    <citation type="submission" date="2019-02" db="EMBL/GenBank/DDBJ databases">
        <title>Deep-cultivation of Planctomycetes and their phenomic and genomic characterization uncovers novel biology.</title>
        <authorList>
            <person name="Wiegand S."/>
            <person name="Jogler M."/>
            <person name="Boedeker C."/>
            <person name="Pinto D."/>
            <person name="Vollmers J."/>
            <person name="Rivas-Marin E."/>
            <person name="Kohn T."/>
            <person name="Peeters S.H."/>
            <person name="Heuer A."/>
            <person name="Rast P."/>
            <person name="Oberbeckmann S."/>
            <person name="Bunk B."/>
            <person name="Jeske O."/>
            <person name="Meyerdierks A."/>
            <person name="Storesund J.E."/>
            <person name="Kallscheuer N."/>
            <person name="Luecker S."/>
            <person name="Lage O.M."/>
            <person name="Pohl T."/>
            <person name="Merkel B.J."/>
            <person name="Hornburger P."/>
            <person name="Mueller R.-W."/>
            <person name="Bruemmer F."/>
            <person name="Labrenz M."/>
            <person name="Spormann A.M."/>
            <person name="Op Den Camp H."/>
            <person name="Overmann J."/>
            <person name="Amann R."/>
            <person name="Jetten M.S.M."/>
            <person name="Mascher T."/>
            <person name="Medema M.H."/>
            <person name="Devos D.P."/>
            <person name="Kaster A.-K."/>
            <person name="Ovreas L."/>
            <person name="Rohde M."/>
            <person name="Galperin M.Y."/>
            <person name="Jogler C."/>
        </authorList>
    </citation>
    <scope>NUCLEOTIDE SEQUENCE [LARGE SCALE GENOMIC DNA]</scope>
    <source>
        <strain evidence="4 5">Pla52o</strain>
    </source>
</reference>
<dbReference type="SUPFAM" id="SSF52172">
    <property type="entry name" value="CheY-like"/>
    <property type="match status" value="1"/>
</dbReference>
<proteinExistence type="predicted"/>
<organism evidence="4 5">
    <name type="scientific">Novipirellula galeiformis</name>
    <dbReference type="NCBI Taxonomy" id="2528004"/>
    <lineage>
        <taxon>Bacteria</taxon>
        <taxon>Pseudomonadati</taxon>
        <taxon>Planctomycetota</taxon>
        <taxon>Planctomycetia</taxon>
        <taxon>Pirellulales</taxon>
        <taxon>Pirellulaceae</taxon>
        <taxon>Novipirellula</taxon>
    </lineage>
</organism>
<dbReference type="InterPro" id="IPR037522">
    <property type="entry name" value="HD_GYP_dom"/>
</dbReference>
<dbReference type="Proteomes" id="UP000316304">
    <property type="component" value="Unassembled WGS sequence"/>
</dbReference>
<gene>
    <name evidence="4" type="primary">rpfG_1</name>
    <name evidence="4" type="ORF">Pla52o_33450</name>
</gene>
<evidence type="ECO:0000259" key="2">
    <source>
        <dbReference type="PROSITE" id="PS50110"/>
    </source>
</evidence>
<dbReference type="InterPro" id="IPR003607">
    <property type="entry name" value="HD/PDEase_dom"/>
</dbReference>
<evidence type="ECO:0000313" key="5">
    <source>
        <dbReference type="Proteomes" id="UP000316304"/>
    </source>
</evidence>
<keyword evidence="5" id="KW-1185">Reference proteome</keyword>
<dbReference type="Pfam" id="PF00072">
    <property type="entry name" value="Response_reg"/>
    <property type="match status" value="1"/>
</dbReference>
<dbReference type="SMART" id="SM00471">
    <property type="entry name" value="HDc"/>
    <property type="match status" value="1"/>
</dbReference>
<feature type="domain" description="Response regulatory" evidence="2">
    <location>
        <begin position="2"/>
        <end position="118"/>
    </location>
</feature>
<dbReference type="InterPro" id="IPR052020">
    <property type="entry name" value="Cyclic_di-GMP/3'3'-cGAMP_PDE"/>
</dbReference>
<dbReference type="Pfam" id="PF13487">
    <property type="entry name" value="HD_5"/>
    <property type="match status" value="1"/>
</dbReference>
<evidence type="ECO:0000313" key="4">
    <source>
        <dbReference type="EMBL" id="TWU22289.1"/>
    </source>
</evidence>
<dbReference type="PANTHER" id="PTHR45228:SF5">
    <property type="entry name" value="CYCLIC DI-GMP PHOSPHODIESTERASE VC_1348-RELATED"/>
    <property type="match status" value="1"/>
</dbReference>
<dbReference type="InterPro" id="IPR001789">
    <property type="entry name" value="Sig_transdc_resp-reg_receiver"/>
</dbReference>
<dbReference type="Gene3D" id="3.40.50.2300">
    <property type="match status" value="1"/>
</dbReference>
<dbReference type="PROSITE" id="PS50110">
    <property type="entry name" value="RESPONSE_REGULATORY"/>
    <property type="match status" value="1"/>
</dbReference>
<comment type="caution">
    <text evidence="4">The sequence shown here is derived from an EMBL/GenBank/DDBJ whole genome shotgun (WGS) entry which is preliminary data.</text>
</comment>
<dbReference type="PROSITE" id="PS51832">
    <property type="entry name" value="HD_GYP"/>
    <property type="match status" value="1"/>
</dbReference>
<name>A0A5C6CHS2_9BACT</name>
<dbReference type="CDD" id="cd17574">
    <property type="entry name" value="REC_OmpR"/>
    <property type="match status" value="1"/>
</dbReference>
<dbReference type="GO" id="GO:0000160">
    <property type="term" value="P:phosphorelay signal transduction system"/>
    <property type="evidence" value="ECO:0007669"/>
    <property type="project" value="InterPro"/>
</dbReference>
<dbReference type="PANTHER" id="PTHR45228">
    <property type="entry name" value="CYCLIC DI-GMP PHOSPHODIESTERASE TM_0186-RELATED"/>
    <property type="match status" value="1"/>
</dbReference>
<dbReference type="SUPFAM" id="SSF109604">
    <property type="entry name" value="HD-domain/PDEase-like"/>
    <property type="match status" value="1"/>
</dbReference>
<evidence type="ECO:0000259" key="3">
    <source>
        <dbReference type="PROSITE" id="PS51832"/>
    </source>
</evidence>
<keyword evidence="1" id="KW-0597">Phosphoprotein</keyword>
<keyword evidence="4" id="KW-0378">Hydrolase</keyword>
<dbReference type="Gene3D" id="1.10.3210.10">
    <property type="entry name" value="Hypothetical protein af1432"/>
    <property type="match status" value="1"/>
</dbReference>
<dbReference type="InterPro" id="IPR011006">
    <property type="entry name" value="CheY-like_superfamily"/>
</dbReference>
<feature type="domain" description="HD-GYP" evidence="3">
    <location>
        <begin position="122"/>
        <end position="332"/>
    </location>
</feature>
<accession>A0A5C6CHS2</accession>
<dbReference type="GO" id="GO:0071111">
    <property type="term" value="F:cyclic-guanylate-specific phosphodiesterase activity"/>
    <property type="evidence" value="ECO:0007669"/>
    <property type="project" value="UniProtKB-EC"/>
</dbReference>
<dbReference type="CDD" id="cd00077">
    <property type="entry name" value="HDc"/>
    <property type="match status" value="1"/>
</dbReference>
<sequence>MNVLVVDDEAVARNAVAHVLRNAGWEVSTACNGIEALEVIESGHCQLVVCDREMPLMDGIELCHAVRQRRTGGYVYFLMLTSHDSPKDMIQGLGAGADDYIAKPFNPGELLMRVNTGRRIVALETRDLAVFMMAKLAESRDPDSGEHLERVRNYARSLAQQLYKKQEFASELDQCFIDLIYETSPLHDIGKVAIPDNILLKPGKLSDAEFGIMSGHTVEGAKTLQAALDQYPNARFLQMARDIAISHHEKFDGTGYPHGLAGEAIPLCGRIVAVADVYDALTSKRVYKDAYSHDVAKAIIVEGAGQHFDPRVVDAFLELESNFQTIRSRFADRLEVESCEESSGLVGSPSVTWSPVETQSCGHGW</sequence>
<evidence type="ECO:0000256" key="1">
    <source>
        <dbReference type="PROSITE-ProRule" id="PRU00169"/>
    </source>
</evidence>
<dbReference type="RefSeq" id="WP_146595480.1">
    <property type="nucleotide sequence ID" value="NZ_SJPT01000005.1"/>
</dbReference>
<dbReference type="SMART" id="SM00448">
    <property type="entry name" value="REC"/>
    <property type="match status" value="1"/>
</dbReference>
<dbReference type="EC" id="3.1.4.52" evidence="4"/>
<dbReference type="AlphaFoldDB" id="A0A5C6CHS2"/>
<protein>
    <submittedName>
        <fullName evidence="4">Cyclic di-GMP phosphodiesterase response regulator RpfG</fullName>
        <ecNumber evidence="4">3.1.4.52</ecNumber>
    </submittedName>
</protein>
<feature type="modified residue" description="4-aspartylphosphate" evidence="1">
    <location>
        <position position="51"/>
    </location>
</feature>